<name>A0AAD7FFV4_9AGAR</name>
<evidence type="ECO:0000313" key="1">
    <source>
        <dbReference type="EMBL" id="KAJ7616138.1"/>
    </source>
</evidence>
<feature type="non-terminal residue" evidence="1">
    <location>
        <position position="149"/>
    </location>
</feature>
<proteinExistence type="predicted"/>
<sequence>MDSMESTTIVLPLTLISSDPLPVSTRAPRTIAPHSEFVGPGKTLHELYSSLGNVAERHVNRVAHNLGLGPAAVAERIRLSFGDGVAREESLTQLACSPPRKLKKDCARLVKYAYPSEAPTTQLETFQYLVEITTRYVGLRKIIQACVNP</sequence>
<gene>
    <name evidence="1" type="ORF">FB45DRAFT_873410</name>
</gene>
<dbReference type="EMBL" id="JARKIF010000023">
    <property type="protein sequence ID" value="KAJ7616138.1"/>
    <property type="molecule type" value="Genomic_DNA"/>
</dbReference>
<dbReference type="AlphaFoldDB" id="A0AAD7FFV4"/>
<reference evidence="1" key="1">
    <citation type="submission" date="2023-03" db="EMBL/GenBank/DDBJ databases">
        <title>Massive genome expansion in bonnet fungi (Mycena s.s.) driven by repeated elements and novel gene families across ecological guilds.</title>
        <authorList>
            <consortium name="Lawrence Berkeley National Laboratory"/>
            <person name="Harder C.B."/>
            <person name="Miyauchi S."/>
            <person name="Viragh M."/>
            <person name="Kuo A."/>
            <person name="Thoen E."/>
            <person name="Andreopoulos B."/>
            <person name="Lu D."/>
            <person name="Skrede I."/>
            <person name="Drula E."/>
            <person name="Henrissat B."/>
            <person name="Morin E."/>
            <person name="Kohler A."/>
            <person name="Barry K."/>
            <person name="LaButti K."/>
            <person name="Morin E."/>
            <person name="Salamov A."/>
            <person name="Lipzen A."/>
            <person name="Mereny Z."/>
            <person name="Hegedus B."/>
            <person name="Baldrian P."/>
            <person name="Stursova M."/>
            <person name="Weitz H."/>
            <person name="Taylor A."/>
            <person name="Grigoriev I.V."/>
            <person name="Nagy L.G."/>
            <person name="Martin F."/>
            <person name="Kauserud H."/>
        </authorList>
    </citation>
    <scope>NUCLEOTIDE SEQUENCE</scope>
    <source>
        <strain evidence="1">9284</strain>
    </source>
</reference>
<protein>
    <submittedName>
        <fullName evidence="1">Uncharacterized protein</fullName>
    </submittedName>
</protein>
<comment type="caution">
    <text evidence="1">The sequence shown here is derived from an EMBL/GenBank/DDBJ whole genome shotgun (WGS) entry which is preliminary data.</text>
</comment>
<keyword evidence="2" id="KW-1185">Reference proteome</keyword>
<accession>A0AAD7FFV4</accession>
<organism evidence="1 2">
    <name type="scientific">Roridomyces roridus</name>
    <dbReference type="NCBI Taxonomy" id="1738132"/>
    <lineage>
        <taxon>Eukaryota</taxon>
        <taxon>Fungi</taxon>
        <taxon>Dikarya</taxon>
        <taxon>Basidiomycota</taxon>
        <taxon>Agaricomycotina</taxon>
        <taxon>Agaricomycetes</taxon>
        <taxon>Agaricomycetidae</taxon>
        <taxon>Agaricales</taxon>
        <taxon>Marasmiineae</taxon>
        <taxon>Mycenaceae</taxon>
        <taxon>Roridomyces</taxon>
    </lineage>
</organism>
<dbReference type="Proteomes" id="UP001221142">
    <property type="component" value="Unassembled WGS sequence"/>
</dbReference>
<evidence type="ECO:0000313" key="2">
    <source>
        <dbReference type="Proteomes" id="UP001221142"/>
    </source>
</evidence>